<dbReference type="InterPro" id="IPR039327">
    <property type="entry name" value="CON7-like"/>
</dbReference>
<protein>
    <recommendedName>
        <fullName evidence="4">Fungal N-terminal domain-containing protein</fullName>
    </recommendedName>
</protein>
<evidence type="ECO:0008006" key="4">
    <source>
        <dbReference type="Google" id="ProtNLM"/>
    </source>
</evidence>
<proteinExistence type="predicted"/>
<feature type="region of interest" description="Disordered" evidence="1">
    <location>
        <begin position="305"/>
        <end position="357"/>
    </location>
</feature>
<feature type="region of interest" description="Disordered" evidence="1">
    <location>
        <begin position="274"/>
        <end position="293"/>
    </location>
</feature>
<feature type="compositionally biased region" description="Polar residues" evidence="1">
    <location>
        <begin position="488"/>
        <end position="500"/>
    </location>
</feature>
<feature type="compositionally biased region" description="Polar residues" evidence="1">
    <location>
        <begin position="305"/>
        <end position="315"/>
    </location>
</feature>
<dbReference type="PANTHER" id="PTHR36167">
    <property type="entry name" value="C2H2 FINGER DOMAIN TRANSCRIPTION FACTOR (EUROFUNG)-RELATED"/>
    <property type="match status" value="1"/>
</dbReference>
<organism evidence="2 3">
    <name type="scientific">Endocarpon pusillum</name>
    <dbReference type="NCBI Taxonomy" id="364733"/>
    <lineage>
        <taxon>Eukaryota</taxon>
        <taxon>Fungi</taxon>
        <taxon>Dikarya</taxon>
        <taxon>Ascomycota</taxon>
        <taxon>Pezizomycotina</taxon>
        <taxon>Eurotiomycetes</taxon>
        <taxon>Chaetothyriomycetidae</taxon>
        <taxon>Verrucariales</taxon>
        <taxon>Verrucariaceae</taxon>
        <taxon>Endocarpon</taxon>
    </lineage>
</organism>
<sequence>MAELAAGVIGISTFGIQLTRTLYEFGSTASSAKEQTDYIARHVTLYASVLDLLSERIDEEDPILSSKAYDLVEELGDQSYNLFHKIEKLLPVRGKDDLTFFEKIKWNFKKSKVELLVGELDYLKSTVHLLVSVIFAGKRIRSYNKPKTRTNKRTLETEKEKVQTCSLKAQNAIVEHLDASEQLPILKEEADRQERDEIEPSELLPRPSSECNAVVLVSRQNDAIASFQNSLALVNGAAKRRKTVLDNSVHLLHDLLLQWTTVNLGSIEDQFQSSEHEAATGPHQVQPGSRVNLEGNTSASVWRSAQANIPENQTPVKDDEPIRVKQKEPSSQYSKLNPSINASTNTSRHKVRRSDENRRSWLRCPYEDDCPAPGWFNNSNELKDHIFYHHLFDQPIQEHSSDIKPSGSRPRQSKSRAGYSEKQKSLFSHVDSQEESLDFQHQSSFQPTRKYISSMDGADDEERPSGGPRKSLNILQRPPYNERVRNRSYISPRSSELNSTKMERIKNSSAAEENNVQRHSGRTNYRQAYVESVLSDDSTGVSSGCHTSSDAVTVADSSEFGDGLHGYRAELIGDEKGERGWRNACRQTIQNPGATMREYRKEPAAITPGLTQNIHDNRVTVDTTEDNYREAFIKAQRRAAMEVLQDYRREPARKPSVK</sequence>
<dbReference type="PANTHER" id="PTHR36167:SF4">
    <property type="entry name" value="FUNGAL N-TERMINAL DOMAIN-CONTAINING PROTEIN"/>
    <property type="match status" value="1"/>
</dbReference>
<evidence type="ECO:0000256" key="1">
    <source>
        <dbReference type="SAM" id="MobiDB-lite"/>
    </source>
</evidence>
<keyword evidence="3" id="KW-1185">Reference proteome</keyword>
<accession>A0A8H7E7U9</accession>
<feature type="compositionally biased region" description="Polar residues" evidence="1">
    <location>
        <begin position="507"/>
        <end position="522"/>
    </location>
</feature>
<comment type="caution">
    <text evidence="2">The sequence shown here is derived from an EMBL/GenBank/DDBJ whole genome shotgun (WGS) entry which is preliminary data.</text>
</comment>
<name>A0A8H7E7U9_9EURO</name>
<dbReference type="GO" id="GO:0006355">
    <property type="term" value="P:regulation of DNA-templated transcription"/>
    <property type="evidence" value="ECO:0007669"/>
    <property type="project" value="InterPro"/>
</dbReference>
<feature type="compositionally biased region" description="Polar residues" evidence="1">
    <location>
        <begin position="329"/>
        <end position="346"/>
    </location>
</feature>
<dbReference type="EMBL" id="JAACFV010000020">
    <property type="protein sequence ID" value="KAF7511438.1"/>
    <property type="molecule type" value="Genomic_DNA"/>
</dbReference>
<dbReference type="OrthoDB" id="4121285at2759"/>
<evidence type="ECO:0000313" key="2">
    <source>
        <dbReference type="EMBL" id="KAF7511438.1"/>
    </source>
</evidence>
<feature type="region of interest" description="Disordered" evidence="1">
    <location>
        <begin position="398"/>
        <end position="522"/>
    </location>
</feature>
<gene>
    <name evidence="2" type="ORF">GJ744_004627</name>
</gene>
<evidence type="ECO:0000313" key="3">
    <source>
        <dbReference type="Proteomes" id="UP000606974"/>
    </source>
</evidence>
<dbReference type="AlphaFoldDB" id="A0A8H7E7U9"/>
<dbReference type="Proteomes" id="UP000606974">
    <property type="component" value="Unassembled WGS sequence"/>
</dbReference>
<reference evidence="2" key="1">
    <citation type="submission" date="2020-02" db="EMBL/GenBank/DDBJ databases">
        <authorList>
            <person name="Palmer J.M."/>
        </authorList>
    </citation>
    <scope>NUCLEOTIDE SEQUENCE</scope>
    <source>
        <strain evidence="2">EPUS1.4</strain>
        <tissue evidence="2">Thallus</tissue>
    </source>
</reference>
<feature type="compositionally biased region" description="Basic and acidic residues" evidence="1">
    <location>
        <begin position="316"/>
        <end position="328"/>
    </location>
</feature>